<evidence type="ECO:0000256" key="5">
    <source>
        <dbReference type="ARBA" id="ARBA00022777"/>
    </source>
</evidence>
<dbReference type="InterPro" id="IPR003661">
    <property type="entry name" value="HisK_dim/P_dom"/>
</dbReference>
<dbReference type="SUPFAM" id="SSF55785">
    <property type="entry name" value="PYP-like sensor domain (PAS domain)"/>
    <property type="match status" value="2"/>
</dbReference>
<keyword evidence="4" id="KW-0808">Transferase</keyword>
<dbReference type="SMART" id="SM00387">
    <property type="entry name" value="HATPase_c"/>
    <property type="match status" value="1"/>
</dbReference>
<dbReference type="InterPro" id="IPR000700">
    <property type="entry name" value="PAS-assoc_C"/>
</dbReference>
<dbReference type="InterPro" id="IPR001610">
    <property type="entry name" value="PAC"/>
</dbReference>
<dbReference type="SUPFAM" id="SSF47384">
    <property type="entry name" value="Homodimeric domain of signal transducing histidine kinase"/>
    <property type="match status" value="1"/>
</dbReference>
<dbReference type="InterPro" id="IPR000014">
    <property type="entry name" value="PAS"/>
</dbReference>
<dbReference type="EMBL" id="LMTZ01000102">
    <property type="protein sequence ID" value="KST65939.1"/>
    <property type="molecule type" value="Genomic_DNA"/>
</dbReference>
<dbReference type="RefSeq" id="WP_058183934.1">
    <property type="nucleotide sequence ID" value="NZ_LMTZ01000102.1"/>
</dbReference>
<dbReference type="Pfam" id="PF00512">
    <property type="entry name" value="HisKA"/>
    <property type="match status" value="1"/>
</dbReference>
<dbReference type="InterPro" id="IPR005467">
    <property type="entry name" value="His_kinase_dom"/>
</dbReference>
<keyword evidence="12" id="KW-1185">Reference proteome</keyword>
<dbReference type="Gene3D" id="3.30.565.10">
    <property type="entry name" value="Histidine kinase-like ATPase, C-terminal domain"/>
    <property type="match status" value="1"/>
</dbReference>
<evidence type="ECO:0000256" key="7">
    <source>
        <dbReference type="SAM" id="Coils"/>
    </source>
</evidence>
<organism evidence="11 12">
    <name type="scientific">Mastigocoleus testarum BC008</name>
    <dbReference type="NCBI Taxonomy" id="371196"/>
    <lineage>
        <taxon>Bacteria</taxon>
        <taxon>Bacillati</taxon>
        <taxon>Cyanobacteriota</taxon>
        <taxon>Cyanophyceae</taxon>
        <taxon>Nostocales</taxon>
        <taxon>Hapalosiphonaceae</taxon>
        <taxon>Mastigocoleus</taxon>
    </lineage>
</organism>
<dbReference type="SUPFAM" id="SSF55874">
    <property type="entry name" value="ATPase domain of HSP90 chaperone/DNA topoisomerase II/histidine kinase"/>
    <property type="match status" value="1"/>
</dbReference>
<dbReference type="InterPro" id="IPR052162">
    <property type="entry name" value="Sensor_kinase/Photoreceptor"/>
</dbReference>
<feature type="domain" description="PAC" evidence="10">
    <location>
        <begin position="72"/>
        <end position="127"/>
    </location>
</feature>
<dbReference type="Pfam" id="PF08447">
    <property type="entry name" value="PAS_3"/>
    <property type="match status" value="1"/>
</dbReference>
<feature type="domain" description="PAS" evidence="9">
    <location>
        <begin position="16"/>
        <end position="71"/>
    </location>
</feature>
<evidence type="ECO:0000259" key="8">
    <source>
        <dbReference type="PROSITE" id="PS50109"/>
    </source>
</evidence>
<dbReference type="NCBIfam" id="TIGR00229">
    <property type="entry name" value="sensory_box"/>
    <property type="match status" value="2"/>
</dbReference>
<dbReference type="SMART" id="SM00091">
    <property type="entry name" value="PAS"/>
    <property type="match status" value="2"/>
</dbReference>
<dbReference type="EC" id="2.7.13.3" evidence="2"/>
<dbReference type="Gene3D" id="1.10.287.130">
    <property type="match status" value="1"/>
</dbReference>
<dbReference type="PRINTS" id="PR00344">
    <property type="entry name" value="BCTRLSENSOR"/>
</dbReference>
<reference evidence="11 12" key="1">
    <citation type="journal article" date="2015" name="Genome Announc.">
        <title>Draft Genome of the Euendolithic (true boring) Cyanobacterium Mastigocoleus testarum strain BC008.</title>
        <authorList>
            <person name="Guida B.S."/>
            <person name="Garcia-Pichel F."/>
        </authorList>
    </citation>
    <scope>NUCLEOTIDE SEQUENCE [LARGE SCALE GENOMIC DNA]</scope>
    <source>
        <strain evidence="11 12">BC008</strain>
    </source>
</reference>
<dbReference type="SMART" id="SM00388">
    <property type="entry name" value="HisKA"/>
    <property type="match status" value="1"/>
</dbReference>
<evidence type="ECO:0000313" key="11">
    <source>
        <dbReference type="EMBL" id="KST65939.1"/>
    </source>
</evidence>
<comment type="catalytic activity">
    <reaction evidence="1">
        <text>ATP + protein L-histidine = ADP + protein N-phospho-L-histidine.</text>
        <dbReference type="EC" id="2.7.13.3"/>
    </reaction>
</comment>
<proteinExistence type="predicted"/>
<dbReference type="InterPro" id="IPR004358">
    <property type="entry name" value="Sig_transdc_His_kin-like_C"/>
</dbReference>
<dbReference type="InterPro" id="IPR013655">
    <property type="entry name" value="PAS_fold_3"/>
</dbReference>
<dbReference type="Pfam" id="PF13426">
    <property type="entry name" value="PAS_9"/>
    <property type="match status" value="1"/>
</dbReference>
<feature type="domain" description="PAC" evidence="10">
    <location>
        <begin position="220"/>
        <end position="273"/>
    </location>
</feature>
<dbReference type="SMART" id="SM00086">
    <property type="entry name" value="PAC"/>
    <property type="match status" value="2"/>
</dbReference>
<evidence type="ECO:0000259" key="10">
    <source>
        <dbReference type="PROSITE" id="PS50113"/>
    </source>
</evidence>
<dbReference type="CDD" id="cd00130">
    <property type="entry name" value="PAS"/>
    <property type="match status" value="2"/>
</dbReference>
<dbReference type="InterPro" id="IPR035965">
    <property type="entry name" value="PAS-like_dom_sf"/>
</dbReference>
<feature type="coiled-coil region" evidence="7">
    <location>
        <begin position="115"/>
        <end position="149"/>
    </location>
</feature>
<dbReference type="InterPro" id="IPR003594">
    <property type="entry name" value="HATPase_dom"/>
</dbReference>
<accession>A0A0V7ZMZ8</accession>
<dbReference type="AlphaFoldDB" id="A0A0V7ZMZ8"/>
<dbReference type="PANTHER" id="PTHR43304:SF1">
    <property type="entry name" value="PAC DOMAIN-CONTAINING PROTEIN"/>
    <property type="match status" value="1"/>
</dbReference>
<dbReference type="InterPro" id="IPR036890">
    <property type="entry name" value="HATPase_C_sf"/>
</dbReference>
<gene>
    <name evidence="11" type="ORF">BC008_23515</name>
</gene>
<dbReference type="PROSITE" id="PS50113">
    <property type="entry name" value="PAC"/>
    <property type="match status" value="2"/>
</dbReference>
<keyword evidence="3" id="KW-0597">Phosphoprotein</keyword>
<dbReference type="Proteomes" id="UP000053372">
    <property type="component" value="Unassembled WGS sequence"/>
</dbReference>
<keyword evidence="6" id="KW-0902">Two-component regulatory system</keyword>
<evidence type="ECO:0000256" key="2">
    <source>
        <dbReference type="ARBA" id="ARBA00012438"/>
    </source>
</evidence>
<sequence length="514" mass="59125">MTNLDYTAFNLVSHLICVVDVDGSIKHVNRCWLEITRLKYQEILGNKLFDLVSSEERENFSLIWQESVAKSQLFETKLHIHLLPNENPIWFLVSGQPHFNTQGEVFEWVVTYTNIQKYKQAEAKVTRLNTELEARVKQRTQELLEGEEKFRATFEQVAVGFAHVALDGRWLLVNQKLCEIVGYSYEEIINLTFQDITHPDDLETDLNYVRQLLVGKIEYYSMEKRYIRKDGSIVWVEITPSLIRNSSNNEPMYFIAVVEEIEDRKQRQLQLKQKIEELAQTNIILTKTTAELHKRNQELDQFAYFASHDLKAPLRAIANLSQWLEDDLSGNLPPENQRQLELLRGRVNRMENLINGLLEYSRVGRVEAGISTVNVDILLKEIVDSLAPPSEFTIEIESGMPIFRTKKVPLQQVFANLISNAIEHHPAKDGQVNISVDEIENFYKFTVCDDGTGIPPEFHQKIFTIFQTLEARDTKESTGVGLAIVRKIIDSVGGAIAVESQLKEGAKFIFTWPK</sequence>
<comment type="caution">
    <text evidence="11">The sequence shown here is derived from an EMBL/GenBank/DDBJ whole genome shotgun (WGS) entry which is preliminary data.</text>
</comment>
<keyword evidence="7" id="KW-0175">Coiled coil</keyword>
<dbReference type="InterPro" id="IPR036097">
    <property type="entry name" value="HisK_dim/P_sf"/>
</dbReference>
<dbReference type="Pfam" id="PF02518">
    <property type="entry name" value="HATPase_c"/>
    <property type="match status" value="1"/>
</dbReference>
<evidence type="ECO:0000259" key="9">
    <source>
        <dbReference type="PROSITE" id="PS50112"/>
    </source>
</evidence>
<name>A0A0V7ZMZ8_9CYAN</name>
<dbReference type="PANTHER" id="PTHR43304">
    <property type="entry name" value="PHYTOCHROME-LIKE PROTEIN CPH1"/>
    <property type="match status" value="1"/>
</dbReference>
<evidence type="ECO:0000256" key="1">
    <source>
        <dbReference type="ARBA" id="ARBA00000085"/>
    </source>
</evidence>
<protein>
    <recommendedName>
        <fullName evidence="2">histidine kinase</fullName>
        <ecNumber evidence="2">2.7.13.3</ecNumber>
    </recommendedName>
</protein>
<evidence type="ECO:0000313" key="12">
    <source>
        <dbReference type="Proteomes" id="UP000053372"/>
    </source>
</evidence>
<feature type="domain" description="PAS" evidence="9">
    <location>
        <begin position="146"/>
        <end position="216"/>
    </location>
</feature>
<dbReference type="Gene3D" id="3.30.450.20">
    <property type="entry name" value="PAS domain"/>
    <property type="match status" value="2"/>
</dbReference>
<dbReference type="GO" id="GO:0000155">
    <property type="term" value="F:phosphorelay sensor kinase activity"/>
    <property type="evidence" value="ECO:0007669"/>
    <property type="project" value="InterPro"/>
</dbReference>
<dbReference type="PROSITE" id="PS50112">
    <property type="entry name" value="PAS"/>
    <property type="match status" value="2"/>
</dbReference>
<evidence type="ECO:0000256" key="4">
    <source>
        <dbReference type="ARBA" id="ARBA00022679"/>
    </source>
</evidence>
<dbReference type="PROSITE" id="PS50109">
    <property type="entry name" value="HIS_KIN"/>
    <property type="match status" value="1"/>
</dbReference>
<dbReference type="CDD" id="cd00082">
    <property type="entry name" value="HisKA"/>
    <property type="match status" value="1"/>
</dbReference>
<keyword evidence="5" id="KW-0418">Kinase</keyword>
<feature type="domain" description="Histidine kinase" evidence="8">
    <location>
        <begin position="305"/>
        <end position="514"/>
    </location>
</feature>
<evidence type="ECO:0000256" key="3">
    <source>
        <dbReference type="ARBA" id="ARBA00022553"/>
    </source>
</evidence>
<evidence type="ECO:0000256" key="6">
    <source>
        <dbReference type="ARBA" id="ARBA00023012"/>
    </source>
</evidence>